<dbReference type="PANTHER" id="PTHR36978:SF8">
    <property type="entry name" value="NAD DEPENDENT EPIMERASE_DEHYDRATASE"/>
    <property type="match status" value="1"/>
</dbReference>
<proteinExistence type="predicted"/>
<sequence length="268" mass="30344">MDLLKDIVYPLDPPSRTRTQPMQVLAVGPSRSGTDSLRAALITLGYSHTYHGWDIAMHAPDDRGWHDLLQMKRRGLVITAADFDRVIGHCVAITDIPAALFAADLIAAYPDAKVILNVRRDVDAWFASCMATVVAMQRDSHLWLRSWFCTELFWVEAHYLRGVLPFFYRGKFQYTAKWVLREHCAMVRGLVSKDKLLKWNVGDGWGPLCEFLGKDVPDKDFPRGNGTKEHALTLEKLHQSYNARADRNMAITSGVVILLVLFAYTLLV</sequence>
<keyword evidence="1" id="KW-0472">Membrane</keyword>
<gene>
    <name evidence="2" type="ORF">K432DRAFT_386822</name>
</gene>
<dbReference type="Proteomes" id="UP000250266">
    <property type="component" value="Unassembled WGS sequence"/>
</dbReference>
<dbReference type="SUPFAM" id="SSF52540">
    <property type="entry name" value="P-loop containing nucleoside triphosphate hydrolases"/>
    <property type="match status" value="1"/>
</dbReference>
<evidence type="ECO:0008006" key="4">
    <source>
        <dbReference type="Google" id="ProtNLM"/>
    </source>
</evidence>
<dbReference type="InterPro" id="IPR040632">
    <property type="entry name" value="Sulfotransfer_4"/>
</dbReference>
<reference evidence="2 3" key="1">
    <citation type="journal article" date="2016" name="Nat. Commun.">
        <title>Ectomycorrhizal ecology is imprinted in the genome of the dominant symbiotic fungus Cenococcum geophilum.</title>
        <authorList>
            <consortium name="DOE Joint Genome Institute"/>
            <person name="Peter M."/>
            <person name="Kohler A."/>
            <person name="Ohm R.A."/>
            <person name="Kuo A."/>
            <person name="Krutzmann J."/>
            <person name="Morin E."/>
            <person name="Arend M."/>
            <person name="Barry K.W."/>
            <person name="Binder M."/>
            <person name="Choi C."/>
            <person name="Clum A."/>
            <person name="Copeland A."/>
            <person name="Grisel N."/>
            <person name="Haridas S."/>
            <person name="Kipfer T."/>
            <person name="LaButti K."/>
            <person name="Lindquist E."/>
            <person name="Lipzen A."/>
            <person name="Maire R."/>
            <person name="Meier B."/>
            <person name="Mihaltcheva S."/>
            <person name="Molinier V."/>
            <person name="Murat C."/>
            <person name="Poggeler S."/>
            <person name="Quandt C.A."/>
            <person name="Sperisen C."/>
            <person name="Tritt A."/>
            <person name="Tisserant E."/>
            <person name="Crous P.W."/>
            <person name="Henrissat B."/>
            <person name="Nehls U."/>
            <person name="Egli S."/>
            <person name="Spatafora J.W."/>
            <person name="Grigoriev I.V."/>
            <person name="Martin F.M."/>
        </authorList>
    </citation>
    <scope>NUCLEOTIDE SEQUENCE [LARGE SCALE GENOMIC DNA]</scope>
    <source>
        <strain evidence="2 3">CBS 459.81</strain>
    </source>
</reference>
<keyword evidence="1" id="KW-1133">Transmembrane helix</keyword>
<evidence type="ECO:0000313" key="3">
    <source>
        <dbReference type="Proteomes" id="UP000250266"/>
    </source>
</evidence>
<evidence type="ECO:0000256" key="1">
    <source>
        <dbReference type="SAM" id="Phobius"/>
    </source>
</evidence>
<protein>
    <recommendedName>
        <fullName evidence="4">P-loop containing nucleoside triphosphate hydrolase protein</fullName>
    </recommendedName>
</protein>
<organism evidence="2 3">
    <name type="scientific">Lepidopterella palustris CBS 459.81</name>
    <dbReference type="NCBI Taxonomy" id="1314670"/>
    <lineage>
        <taxon>Eukaryota</taxon>
        <taxon>Fungi</taxon>
        <taxon>Dikarya</taxon>
        <taxon>Ascomycota</taxon>
        <taxon>Pezizomycotina</taxon>
        <taxon>Dothideomycetes</taxon>
        <taxon>Pleosporomycetidae</taxon>
        <taxon>Mytilinidiales</taxon>
        <taxon>Argynnaceae</taxon>
        <taxon>Lepidopterella</taxon>
    </lineage>
</organism>
<dbReference type="Gene3D" id="3.40.50.300">
    <property type="entry name" value="P-loop containing nucleotide triphosphate hydrolases"/>
    <property type="match status" value="1"/>
</dbReference>
<accession>A0A8E2J9L8</accession>
<dbReference type="AlphaFoldDB" id="A0A8E2J9L8"/>
<dbReference type="EMBL" id="KV745483">
    <property type="protein sequence ID" value="OCK74417.1"/>
    <property type="molecule type" value="Genomic_DNA"/>
</dbReference>
<dbReference type="OrthoDB" id="408152at2759"/>
<feature type="transmembrane region" description="Helical" evidence="1">
    <location>
        <begin position="249"/>
        <end position="267"/>
    </location>
</feature>
<keyword evidence="3" id="KW-1185">Reference proteome</keyword>
<dbReference type="PANTHER" id="PTHR36978">
    <property type="entry name" value="P-LOOP CONTAINING NUCLEOTIDE TRIPHOSPHATE HYDROLASE"/>
    <property type="match status" value="1"/>
</dbReference>
<name>A0A8E2J9L8_9PEZI</name>
<dbReference type="Pfam" id="PF17784">
    <property type="entry name" value="Sulfotransfer_4"/>
    <property type="match status" value="1"/>
</dbReference>
<dbReference type="InterPro" id="IPR027417">
    <property type="entry name" value="P-loop_NTPase"/>
</dbReference>
<keyword evidence="1" id="KW-0812">Transmembrane</keyword>
<evidence type="ECO:0000313" key="2">
    <source>
        <dbReference type="EMBL" id="OCK74417.1"/>
    </source>
</evidence>